<protein>
    <submittedName>
        <fullName evidence="1">Uncharacterized protein</fullName>
    </submittedName>
</protein>
<dbReference type="Gramene" id="PNW73499">
    <property type="protein sequence ID" value="PNW73499"/>
    <property type="gene ID" value="CHLRE_14g634113v5"/>
</dbReference>
<accession>A8IUK9</accession>
<dbReference type="InParanoid" id="A8IUK9"/>
<evidence type="ECO:0000313" key="2">
    <source>
        <dbReference type="Proteomes" id="UP000006906"/>
    </source>
</evidence>
<sequence length="148" mass="16683">MMASTDRMVAISSDFHGNPNLKLWRLEASADGDFDFTATRGMHLANNTRLHLMPDLTFSVWAFGMRVHLPSDTPIPHLDRISSKTDLHNLLIYMSDMRPCYGVLDANDTASYTEALVSEACPVKRSIWFPVASQHSCHWRTHSKGAHL</sequence>
<name>A8IUK9_CHLRE</name>
<organism evidence="1 2">
    <name type="scientific">Chlamydomonas reinhardtii</name>
    <name type="common">Chlamydomonas smithii</name>
    <dbReference type="NCBI Taxonomy" id="3055"/>
    <lineage>
        <taxon>Eukaryota</taxon>
        <taxon>Viridiplantae</taxon>
        <taxon>Chlorophyta</taxon>
        <taxon>core chlorophytes</taxon>
        <taxon>Chlorophyceae</taxon>
        <taxon>CS clade</taxon>
        <taxon>Chlamydomonadales</taxon>
        <taxon>Chlamydomonadaceae</taxon>
        <taxon>Chlamydomonas</taxon>
    </lineage>
</organism>
<proteinExistence type="predicted"/>
<reference evidence="1 2" key="1">
    <citation type="journal article" date="2007" name="Science">
        <title>The Chlamydomonas genome reveals the evolution of key animal and plant functions.</title>
        <authorList>
            <person name="Merchant S.S."/>
            <person name="Prochnik S.E."/>
            <person name="Vallon O."/>
            <person name="Harris E.H."/>
            <person name="Karpowicz S.J."/>
            <person name="Witman G.B."/>
            <person name="Terry A."/>
            <person name="Salamov A."/>
            <person name="Fritz-Laylin L.K."/>
            <person name="Marechal-Drouard L."/>
            <person name="Marshall W.F."/>
            <person name="Qu L.H."/>
            <person name="Nelson D.R."/>
            <person name="Sanderfoot A.A."/>
            <person name="Spalding M.H."/>
            <person name="Kapitonov V.V."/>
            <person name="Ren Q."/>
            <person name="Ferris P."/>
            <person name="Lindquist E."/>
            <person name="Shapiro H."/>
            <person name="Lucas S.M."/>
            <person name="Grimwood J."/>
            <person name="Schmutz J."/>
            <person name="Cardol P."/>
            <person name="Cerutti H."/>
            <person name="Chanfreau G."/>
            <person name="Chen C.L."/>
            <person name="Cognat V."/>
            <person name="Croft M.T."/>
            <person name="Dent R."/>
            <person name="Dutcher S."/>
            <person name="Fernandez E."/>
            <person name="Fukuzawa H."/>
            <person name="Gonzalez-Ballester D."/>
            <person name="Gonzalez-Halphen D."/>
            <person name="Hallmann A."/>
            <person name="Hanikenne M."/>
            <person name="Hippler M."/>
            <person name="Inwood W."/>
            <person name="Jabbari K."/>
            <person name="Kalanon M."/>
            <person name="Kuras R."/>
            <person name="Lefebvre P.A."/>
            <person name="Lemaire S.D."/>
            <person name="Lobanov A.V."/>
            <person name="Lohr M."/>
            <person name="Manuell A."/>
            <person name="Meier I."/>
            <person name="Mets L."/>
            <person name="Mittag M."/>
            <person name="Mittelmeier T."/>
            <person name="Moroney J.V."/>
            <person name="Moseley J."/>
            <person name="Napoli C."/>
            <person name="Nedelcu A.M."/>
            <person name="Niyogi K."/>
            <person name="Novoselov S.V."/>
            <person name="Paulsen I.T."/>
            <person name="Pazour G."/>
            <person name="Purton S."/>
            <person name="Ral J.P."/>
            <person name="Riano-Pachon D.M."/>
            <person name="Riekhof W."/>
            <person name="Rymarquis L."/>
            <person name="Schroda M."/>
            <person name="Stern D."/>
            <person name="Umen J."/>
            <person name="Willows R."/>
            <person name="Wilson N."/>
            <person name="Zimmer S.L."/>
            <person name="Allmer J."/>
            <person name="Balk J."/>
            <person name="Bisova K."/>
            <person name="Chen C.J."/>
            <person name="Elias M."/>
            <person name="Gendler K."/>
            <person name="Hauser C."/>
            <person name="Lamb M.R."/>
            <person name="Ledford H."/>
            <person name="Long J.C."/>
            <person name="Minagawa J."/>
            <person name="Page M.D."/>
            <person name="Pan J."/>
            <person name="Pootakham W."/>
            <person name="Roje S."/>
            <person name="Rose A."/>
            <person name="Stahlberg E."/>
            <person name="Terauchi A.M."/>
            <person name="Yang P."/>
            <person name="Ball S."/>
            <person name="Bowler C."/>
            <person name="Dieckmann C.L."/>
            <person name="Gladyshev V.N."/>
            <person name="Green P."/>
            <person name="Jorgensen R."/>
            <person name="Mayfield S."/>
            <person name="Mueller-Roeber B."/>
            <person name="Rajamani S."/>
            <person name="Sayre R.T."/>
            <person name="Brokstein P."/>
            <person name="Dubchak I."/>
            <person name="Goodstein D."/>
            <person name="Hornick L."/>
            <person name="Huang Y.W."/>
            <person name="Jhaveri J."/>
            <person name="Luo Y."/>
            <person name="Martinez D."/>
            <person name="Ngau W.C."/>
            <person name="Otillar B."/>
            <person name="Poliakov A."/>
            <person name="Porter A."/>
            <person name="Szajkowski L."/>
            <person name="Werner G."/>
            <person name="Zhou K."/>
            <person name="Grigoriev I.V."/>
            <person name="Rokhsar D.S."/>
            <person name="Grossman A.R."/>
        </authorList>
    </citation>
    <scope>NUCLEOTIDE SEQUENCE [LARGE SCALE GENOMIC DNA]</scope>
    <source>
        <strain evidence="2">CC-503</strain>
    </source>
</reference>
<dbReference type="AlphaFoldDB" id="A8IUK9"/>
<dbReference type="HOGENOM" id="CLU_1761356_0_0_1"/>
<evidence type="ECO:0000313" key="1">
    <source>
        <dbReference type="EMBL" id="PNW73499.1"/>
    </source>
</evidence>
<dbReference type="RefSeq" id="XP_001692740.1">
    <property type="nucleotide sequence ID" value="XM_001692688.2"/>
</dbReference>
<keyword evidence="2" id="KW-1185">Reference proteome</keyword>
<dbReference type="KEGG" id="cre:CHLRE_14g634113v5"/>
<gene>
    <name evidence="1" type="ORF">CHLRE_14g634113v5</name>
</gene>
<dbReference type="GeneID" id="5718323"/>
<dbReference type="PaxDb" id="3055-EDP03759"/>
<dbReference type="Proteomes" id="UP000006906">
    <property type="component" value="Chromosome 14"/>
</dbReference>
<dbReference type="EMBL" id="CM008975">
    <property type="protein sequence ID" value="PNW73499.1"/>
    <property type="molecule type" value="Genomic_DNA"/>
</dbReference>